<dbReference type="InterPro" id="IPR003961">
    <property type="entry name" value="FN3_dom"/>
</dbReference>
<organism evidence="2 3">
    <name type="scientific">Candidatus Buchananbacteria bacterium RBG_13_39_9</name>
    <dbReference type="NCBI Taxonomy" id="1797531"/>
    <lineage>
        <taxon>Bacteria</taxon>
        <taxon>Candidatus Buchananiibacteriota</taxon>
    </lineage>
</organism>
<dbReference type="SMART" id="SM00060">
    <property type="entry name" value="FN3"/>
    <property type="match status" value="2"/>
</dbReference>
<name>A0A1G1XRR6_9BACT</name>
<dbReference type="PANTHER" id="PTHR46957:SF3">
    <property type="entry name" value="CYTOKINE RECEPTOR"/>
    <property type="match status" value="1"/>
</dbReference>
<dbReference type="Pfam" id="PF00041">
    <property type="entry name" value="fn3"/>
    <property type="match status" value="1"/>
</dbReference>
<dbReference type="GO" id="GO:0016020">
    <property type="term" value="C:membrane"/>
    <property type="evidence" value="ECO:0007669"/>
    <property type="project" value="UniProtKB-SubCell"/>
</dbReference>
<gene>
    <name evidence="2" type="ORF">A2Y67_01555</name>
</gene>
<dbReference type="Proteomes" id="UP000176260">
    <property type="component" value="Unassembled WGS sequence"/>
</dbReference>
<feature type="domain" description="Fibronectin type-III" evidence="1">
    <location>
        <begin position="37"/>
        <end position="121"/>
    </location>
</feature>
<accession>A0A1G1XRR6</accession>
<dbReference type="CDD" id="cd00063">
    <property type="entry name" value="FN3"/>
    <property type="match status" value="2"/>
</dbReference>
<dbReference type="InterPro" id="IPR036116">
    <property type="entry name" value="FN3_sf"/>
</dbReference>
<evidence type="ECO:0000313" key="3">
    <source>
        <dbReference type="Proteomes" id="UP000176260"/>
    </source>
</evidence>
<dbReference type="Pfam" id="PF11617">
    <property type="entry name" value="Cu-binding_MopE"/>
    <property type="match status" value="2"/>
</dbReference>
<sequence>MKRFSLLTIAVMLVMAIFFFGFTYQVKAAVDTTPPTAPSNLIATAVSPSLINLSWTASTDNVGVKNYRVYREGAWAVSPTATNTIQNGLPGKQYCYTVKAIDAAGNLSVASNRKCATTFVDTIPPTAPTNLTAIAVSPSQINLHWTASTDNVRVKYYRVYGGVRLIGFPAVTTYYSSFALAANMQYCYTVKAVDYSGNLSAVSGQQCATTCTDVDGDGFNTCTGQNHDCNDNNAAINPGAAEIACDGIDQNCNGMADDTVDVDSDGYNTCTSPNFDCDDSNANINPSAQEIPDNEVDEDCDGLIAYQQNSLDQYDGTIGGFRGYSFMTIDESYLYYSNASYYDDIANGFFTFNTGQFANLDHLALLQLRIYVANGELYNDDGSMISITVRVGYWPDESFDDSLCSPENCEVHHSIGYCWEVPEGCCKPAPAYYTSELQLLPEAEEGWFSIMLSPDQLSDDWSDRGYLVFILYTGDDCPPYHPWDTCTREKMYIEDGGNTQGTGNLPELNLYFSQ</sequence>
<dbReference type="Gene3D" id="2.60.40.10">
    <property type="entry name" value="Immunoglobulins"/>
    <property type="match status" value="2"/>
</dbReference>
<proteinExistence type="predicted"/>
<reference evidence="2 3" key="1">
    <citation type="journal article" date="2016" name="Nat. Commun.">
        <title>Thousands of microbial genomes shed light on interconnected biogeochemical processes in an aquifer system.</title>
        <authorList>
            <person name="Anantharaman K."/>
            <person name="Brown C.T."/>
            <person name="Hug L.A."/>
            <person name="Sharon I."/>
            <person name="Castelle C.J."/>
            <person name="Probst A.J."/>
            <person name="Thomas B.C."/>
            <person name="Singh A."/>
            <person name="Wilkins M.J."/>
            <person name="Karaoz U."/>
            <person name="Brodie E.L."/>
            <person name="Williams K.H."/>
            <person name="Hubbard S.S."/>
            <person name="Banfield J.F."/>
        </authorList>
    </citation>
    <scope>NUCLEOTIDE SEQUENCE [LARGE SCALE GENOMIC DNA]</scope>
</reference>
<dbReference type="InterPro" id="IPR013783">
    <property type="entry name" value="Ig-like_fold"/>
</dbReference>
<comment type="caution">
    <text evidence="2">The sequence shown here is derived from an EMBL/GenBank/DDBJ whole genome shotgun (WGS) entry which is preliminary data.</text>
</comment>
<dbReference type="EMBL" id="MHIA01000008">
    <property type="protein sequence ID" value="OGY42728.1"/>
    <property type="molecule type" value="Genomic_DNA"/>
</dbReference>
<dbReference type="InterPro" id="IPR050713">
    <property type="entry name" value="RTP_Phos/Ushers"/>
</dbReference>
<dbReference type="PROSITE" id="PS50853">
    <property type="entry name" value="FN3"/>
    <property type="match status" value="2"/>
</dbReference>
<dbReference type="PANTHER" id="PTHR46957">
    <property type="entry name" value="CYTOKINE RECEPTOR"/>
    <property type="match status" value="1"/>
</dbReference>
<feature type="domain" description="Fibronectin type-III" evidence="1">
    <location>
        <begin position="127"/>
        <end position="213"/>
    </location>
</feature>
<dbReference type="AlphaFoldDB" id="A0A1G1XRR6"/>
<dbReference type="SUPFAM" id="SSF49265">
    <property type="entry name" value="Fibronectin type III"/>
    <property type="match status" value="1"/>
</dbReference>
<dbReference type="InterPro" id="IPR021655">
    <property type="entry name" value="Put_metal-bd"/>
</dbReference>
<evidence type="ECO:0000313" key="2">
    <source>
        <dbReference type="EMBL" id="OGY42728.1"/>
    </source>
</evidence>
<evidence type="ECO:0000259" key="1">
    <source>
        <dbReference type="PROSITE" id="PS50853"/>
    </source>
</evidence>
<protein>
    <recommendedName>
        <fullName evidence="1">Fibronectin type-III domain-containing protein</fullName>
    </recommendedName>
</protein>